<evidence type="ECO:0000256" key="3">
    <source>
        <dbReference type="ARBA" id="ARBA00022840"/>
    </source>
</evidence>
<dbReference type="PANTHER" id="PTHR10953">
    <property type="entry name" value="UBIQUITIN-ACTIVATING ENZYME E1"/>
    <property type="match status" value="1"/>
</dbReference>
<dbReference type="GO" id="GO:0005524">
    <property type="term" value="F:ATP binding"/>
    <property type="evidence" value="ECO:0007669"/>
    <property type="project" value="UniProtKB-KW"/>
</dbReference>
<keyword evidence="3" id="KW-0067">ATP-binding</keyword>
<dbReference type="InterPro" id="IPR000594">
    <property type="entry name" value="ThiF_NAD_FAD-bd"/>
</dbReference>
<sequence length="410" mass="42119">MDKLRSEAVDSGEGPKSSQIIGRLSGCGLSSSQVSRYSRQLVLPSFGPQAQARLCQGSVLIVGAGGLGSPAALYLAAAGVGQLGIVDTDALELSNLHRQIAHQEASVGRHKAASAAASCRALNSSIQVVAHEQGLLPHNALDLVGAYDVVLDASDNAPTRYLASDACCIADKPLVSGAALGMDGQLTTLCMRPNGPCYRCLYPEAPALASCRRCGEAGVLGVAPGIIGTLQALEAIKLLSGVGQPLTQRLLLLNCLSTSFRTFKLRDRSAACASCGDRPTITAANLADYDYKAFTGQPFNDAAPPSLALIPDAQRLRVQDLAQRLGQSASDAAGAGSSRPPSHQAAGMDTHAGSSPMESSPETVHHLLESTPTSEASSGRSSSLGLAAPIGGASGLTAWCQMVDPSFPSY</sequence>
<name>A0AAW1STU3_9CHLO</name>
<organism evidence="6 7">
    <name type="scientific">Apatococcus fuscideae</name>
    <dbReference type="NCBI Taxonomy" id="2026836"/>
    <lineage>
        <taxon>Eukaryota</taxon>
        <taxon>Viridiplantae</taxon>
        <taxon>Chlorophyta</taxon>
        <taxon>core chlorophytes</taxon>
        <taxon>Trebouxiophyceae</taxon>
        <taxon>Chlorellales</taxon>
        <taxon>Chlorellaceae</taxon>
        <taxon>Apatococcus</taxon>
    </lineage>
</organism>
<keyword evidence="2" id="KW-0547">Nucleotide-binding</keyword>
<dbReference type="InterPro" id="IPR035985">
    <property type="entry name" value="Ubiquitin-activating_enz"/>
</dbReference>
<reference evidence="6 7" key="1">
    <citation type="journal article" date="2024" name="Nat. Commun.">
        <title>Phylogenomics reveals the evolutionary origins of lichenization in chlorophyte algae.</title>
        <authorList>
            <person name="Puginier C."/>
            <person name="Libourel C."/>
            <person name="Otte J."/>
            <person name="Skaloud P."/>
            <person name="Haon M."/>
            <person name="Grisel S."/>
            <person name="Petersen M."/>
            <person name="Berrin J.G."/>
            <person name="Delaux P.M."/>
            <person name="Dal Grande F."/>
            <person name="Keller J."/>
        </authorList>
    </citation>
    <scope>NUCLEOTIDE SEQUENCE [LARGE SCALE GENOMIC DNA]</scope>
    <source>
        <strain evidence="6 7">SAG 2523</strain>
    </source>
</reference>
<proteinExistence type="predicted"/>
<evidence type="ECO:0000256" key="4">
    <source>
        <dbReference type="SAM" id="MobiDB-lite"/>
    </source>
</evidence>
<feature type="region of interest" description="Disordered" evidence="4">
    <location>
        <begin position="327"/>
        <end position="383"/>
    </location>
</feature>
<dbReference type="GO" id="GO:0042292">
    <property type="term" value="F:URM1 activating enzyme activity"/>
    <property type="evidence" value="ECO:0007669"/>
    <property type="project" value="TreeGrafter"/>
</dbReference>
<dbReference type="GO" id="GO:0016779">
    <property type="term" value="F:nucleotidyltransferase activity"/>
    <property type="evidence" value="ECO:0007669"/>
    <property type="project" value="TreeGrafter"/>
</dbReference>
<dbReference type="AlphaFoldDB" id="A0AAW1STU3"/>
<dbReference type="FunFam" id="3.40.50.720:FF:000033">
    <property type="entry name" value="Adenylyltransferase and sulfurtransferase MOCS3"/>
    <property type="match status" value="1"/>
</dbReference>
<dbReference type="PANTHER" id="PTHR10953:SF102">
    <property type="entry name" value="ADENYLYLTRANSFERASE AND SULFURTRANSFERASE MOCS3"/>
    <property type="match status" value="1"/>
</dbReference>
<dbReference type="GO" id="GO:0005737">
    <property type="term" value="C:cytoplasm"/>
    <property type="evidence" value="ECO:0007669"/>
    <property type="project" value="TreeGrafter"/>
</dbReference>
<gene>
    <name evidence="6" type="ORF">WJX84_002575</name>
</gene>
<evidence type="ECO:0000313" key="6">
    <source>
        <dbReference type="EMBL" id="KAK9855766.1"/>
    </source>
</evidence>
<dbReference type="CDD" id="cd00757">
    <property type="entry name" value="ThiF_MoeB_HesA_family"/>
    <property type="match status" value="1"/>
</dbReference>
<accession>A0AAW1STU3</accession>
<protein>
    <recommendedName>
        <fullName evidence="5">THIF-type NAD/FAD binding fold domain-containing protein</fullName>
    </recommendedName>
</protein>
<evidence type="ECO:0000313" key="7">
    <source>
        <dbReference type="Proteomes" id="UP001485043"/>
    </source>
</evidence>
<dbReference type="SUPFAM" id="SSF69572">
    <property type="entry name" value="Activating enzymes of the ubiquitin-like proteins"/>
    <property type="match status" value="1"/>
</dbReference>
<dbReference type="InterPro" id="IPR045886">
    <property type="entry name" value="ThiF/MoeB/HesA"/>
</dbReference>
<feature type="compositionally biased region" description="Low complexity" evidence="4">
    <location>
        <begin position="370"/>
        <end position="383"/>
    </location>
</feature>
<feature type="compositionally biased region" description="Polar residues" evidence="4">
    <location>
        <begin position="352"/>
        <end position="362"/>
    </location>
</feature>
<dbReference type="Gene3D" id="3.40.50.720">
    <property type="entry name" value="NAD(P)-binding Rossmann-like Domain"/>
    <property type="match status" value="1"/>
</dbReference>
<comment type="caution">
    <text evidence="6">The sequence shown here is derived from an EMBL/GenBank/DDBJ whole genome shotgun (WGS) entry which is preliminary data.</text>
</comment>
<feature type="compositionally biased region" description="Low complexity" evidence="4">
    <location>
        <begin position="328"/>
        <end position="338"/>
    </location>
</feature>
<keyword evidence="1" id="KW-0808">Transferase</keyword>
<dbReference type="Proteomes" id="UP001485043">
    <property type="component" value="Unassembled WGS sequence"/>
</dbReference>
<dbReference type="EMBL" id="JALJOV010001045">
    <property type="protein sequence ID" value="KAK9855766.1"/>
    <property type="molecule type" value="Genomic_DNA"/>
</dbReference>
<evidence type="ECO:0000256" key="1">
    <source>
        <dbReference type="ARBA" id="ARBA00022679"/>
    </source>
</evidence>
<dbReference type="NCBIfam" id="NF004281">
    <property type="entry name" value="PRK05690.1"/>
    <property type="match status" value="1"/>
</dbReference>
<dbReference type="Pfam" id="PF00899">
    <property type="entry name" value="ThiF"/>
    <property type="match status" value="1"/>
</dbReference>
<dbReference type="GO" id="GO:0004792">
    <property type="term" value="F:thiosulfate-cyanide sulfurtransferase activity"/>
    <property type="evidence" value="ECO:0007669"/>
    <property type="project" value="TreeGrafter"/>
</dbReference>
<evidence type="ECO:0000256" key="2">
    <source>
        <dbReference type="ARBA" id="ARBA00022741"/>
    </source>
</evidence>
<feature type="domain" description="THIF-type NAD/FAD binding fold" evidence="5">
    <location>
        <begin position="37"/>
        <end position="272"/>
    </location>
</feature>
<keyword evidence="7" id="KW-1185">Reference proteome</keyword>
<evidence type="ECO:0000259" key="5">
    <source>
        <dbReference type="Pfam" id="PF00899"/>
    </source>
</evidence>